<keyword evidence="6 11" id="KW-0472">Membrane</keyword>
<keyword evidence="11" id="KW-0812">Transmembrane</keyword>
<feature type="domain" description="Glycosyltransferase 2-like" evidence="12">
    <location>
        <begin position="73"/>
        <end position="211"/>
    </location>
</feature>
<dbReference type="EMBL" id="NMQW01000039">
    <property type="protein sequence ID" value="OXM83669.1"/>
    <property type="molecule type" value="Genomic_DNA"/>
</dbReference>
<dbReference type="RefSeq" id="WP_094017427.1">
    <property type="nucleotide sequence ID" value="NZ_NMQW01000039.1"/>
</dbReference>
<proteinExistence type="inferred from homology"/>
<dbReference type="PANTHER" id="PTHR43646">
    <property type="entry name" value="GLYCOSYLTRANSFERASE"/>
    <property type="match status" value="1"/>
</dbReference>
<keyword evidence="3" id="KW-0328">Glycosyltransferase</keyword>
<comment type="function">
    <text evidence="7">Catalyzes the glycosylation of 4,4'-diaponeurosporenoate, i.e. the esterification of glucose at the C1'' position with the carboxyl group of 4,4'-diaponeurosporenic acid, to form glycosyl-4,4'-diaponeurosporenoate. This is a step in the biosynthesis of staphyloxanthin, an orange pigment present in most staphylococci strains.</text>
</comment>
<evidence type="ECO:0000256" key="1">
    <source>
        <dbReference type="ARBA" id="ARBA00004236"/>
    </source>
</evidence>
<feature type="transmembrane region" description="Helical" evidence="11">
    <location>
        <begin position="316"/>
        <end position="339"/>
    </location>
</feature>
<evidence type="ECO:0000256" key="7">
    <source>
        <dbReference type="ARBA" id="ARBA00037281"/>
    </source>
</evidence>
<dbReference type="Pfam" id="PF00535">
    <property type="entry name" value="Glycos_transf_2"/>
    <property type="match status" value="1"/>
</dbReference>
<protein>
    <recommendedName>
        <fullName evidence="10">4,4'-diaponeurosporenoate glycosyltransferase</fullName>
    </recommendedName>
</protein>
<keyword evidence="2" id="KW-1003">Cell membrane</keyword>
<evidence type="ECO:0000256" key="2">
    <source>
        <dbReference type="ARBA" id="ARBA00022475"/>
    </source>
</evidence>
<comment type="caution">
    <text evidence="13">The sequence shown here is derived from an EMBL/GenBank/DDBJ whole genome shotgun (WGS) entry which is preliminary data.</text>
</comment>
<dbReference type="InterPro" id="IPR001173">
    <property type="entry name" value="Glyco_trans_2-like"/>
</dbReference>
<evidence type="ECO:0000256" key="11">
    <source>
        <dbReference type="SAM" id="Phobius"/>
    </source>
</evidence>
<sequence length="418" mass="47284">MLNLAFAIIAFLTLSYWIFMLWDTFRSRQYRIKLPSSGTHAYGRVPQPAAASPERYTASASADDGAKELPLVSVIIAAKEEEASITETVKHLLNQTYPRLEIIAVNDRSQDGTGRKLEELRKWSEGKEHIPVPLRIIHVTRLPDGWLGKNHALYQGYQQARGQLVLFTDADVLFEPDTVADAVGYMREHEVDHLTLAPRMIVRSFWLRAFVNYFFFTLSLYVRPWRANADHQHKHGMGIGAFNLLTRAAYERIGTHKAFALRPDDDLMLGQRVKRAGLRQRLVSGQDHLAVEWYSSLKEAVKGLEKNLFSGFQYRLSLAAAAIIGQLVLFLLPFLGVLLPGGWIRAVFALSILLMLAIYLQLIRSLTGGIGKEVLALPVTICILCYIVIRSVGLTLRQGGIYWRGTFYSLDELKQMQR</sequence>
<evidence type="ECO:0000256" key="5">
    <source>
        <dbReference type="ARBA" id="ARBA00022746"/>
    </source>
</evidence>
<evidence type="ECO:0000259" key="12">
    <source>
        <dbReference type="Pfam" id="PF00535"/>
    </source>
</evidence>
<dbReference type="InterPro" id="IPR029044">
    <property type="entry name" value="Nucleotide-diphossugar_trans"/>
</dbReference>
<dbReference type="GO" id="GO:0016757">
    <property type="term" value="F:glycosyltransferase activity"/>
    <property type="evidence" value="ECO:0007669"/>
    <property type="project" value="UniProtKB-KW"/>
</dbReference>
<evidence type="ECO:0000313" key="14">
    <source>
        <dbReference type="Proteomes" id="UP000215509"/>
    </source>
</evidence>
<dbReference type="PANTHER" id="PTHR43646:SF2">
    <property type="entry name" value="GLYCOSYLTRANSFERASE 2-LIKE DOMAIN-CONTAINING PROTEIN"/>
    <property type="match status" value="1"/>
</dbReference>
<keyword evidence="11" id="KW-1133">Transmembrane helix</keyword>
<feature type="transmembrane region" description="Helical" evidence="11">
    <location>
        <begin position="205"/>
        <end position="222"/>
    </location>
</feature>
<evidence type="ECO:0000256" key="8">
    <source>
        <dbReference type="ARBA" id="ARBA00037904"/>
    </source>
</evidence>
<evidence type="ECO:0000313" key="13">
    <source>
        <dbReference type="EMBL" id="OXM83669.1"/>
    </source>
</evidence>
<comment type="subcellular location">
    <subcellularLocation>
        <location evidence="1">Cell membrane</location>
    </subcellularLocation>
</comment>
<gene>
    <name evidence="13" type="ORF">CF651_24000</name>
</gene>
<evidence type="ECO:0000256" key="4">
    <source>
        <dbReference type="ARBA" id="ARBA00022679"/>
    </source>
</evidence>
<name>A0A229UL80_9BACL</name>
<reference evidence="13 14" key="1">
    <citation type="submission" date="2017-07" db="EMBL/GenBank/DDBJ databases">
        <title>Genome sequencing and assembly of Paenibacillus rigui.</title>
        <authorList>
            <person name="Mayilraj S."/>
        </authorList>
    </citation>
    <scope>NUCLEOTIDE SEQUENCE [LARGE SCALE GENOMIC DNA]</scope>
    <source>
        <strain evidence="13 14">JCM 16352</strain>
    </source>
</reference>
<evidence type="ECO:0000256" key="6">
    <source>
        <dbReference type="ARBA" id="ARBA00023136"/>
    </source>
</evidence>
<feature type="transmembrane region" description="Helical" evidence="11">
    <location>
        <begin position="346"/>
        <end position="363"/>
    </location>
</feature>
<comment type="similarity">
    <text evidence="9">Belongs to the glycosyltransferase 2 family. CrtQ subfamily.</text>
</comment>
<keyword evidence="5" id="KW-0125">Carotenoid biosynthesis</keyword>
<feature type="transmembrane region" description="Helical" evidence="11">
    <location>
        <begin position="375"/>
        <end position="396"/>
    </location>
</feature>
<dbReference type="CDD" id="cd06423">
    <property type="entry name" value="CESA_like"/>
    <property type="match status" value="1"/>
</dbReference>
<evidence type="ECO:0000256" key="9">
    <source>
        <dbReference type="ARBA" id="ARBA00038120"/>
    </source>
</evidence>
<accession>A0A229UL80</accession>
<dbReference type="OrthoDB" id="9800276at2"/>
<dbReference type="AlphaFoldDB" id="A0A229UL80"/>
<dbReference type="SUPFAM" id="SSF53448">
    <property type="entry name" value="Nucleotide-diphospho-sugar transferases"/>
    <property type="match status" value="1"/>
</dbReference>
<dbReference type="Proteomes" id="UP000215509">
    <property type="component" value="Unassembled WGS sequence"/>
</dbReference>
<keyword evidence="4 13" id="KW-0808">Transferase</keyword>
<evidence type="ECO:0000256" key="10">
    <source>
        <dbReference type="ARBA" id="ARBA00040345"/>
    </source>
</evidence>
<keyword evidence="14" id="KW-1185">Reference proteome</keyword>
<comment type="pathway">
    <text evidence="8">Carotenoid biosynthesis; staphyloxanthin biosynthesis; staphyloxanthin from farnesyl diphosphate: step 4/5.</text>
</comment>
<evidence type="ECO:0000256" key="3">
    <source>
        <dbReference type="ARBA" id="ARBA00022676"/>
    </source>
</evidence>
<organism evidence="13 14">
    <name type="scientific">Paenibacillus rigui</name>
    <dbReference type="NCBI Taxonomy" id="554312"/>
    <lineage>
        <taxon>Bacteria</taxon>
        <taxon>Bacillati</taxon>
        <taxon>Bacillota</taxon>
        <taxon>Bacilli</taxon>
        <taxon>Bacillales</taxon>
        <taxon>Paenibacillaceae</taxon>
        <taxon>Paenibacillus</taxon>
    </lineage>
</organism>
<feature type="transmembrane region" description="Helical" evidence="11">
    <location>
        <begin position="6"/>
        <end position="25"/>
    </location>
</feature>
<dbReference type="GO" id="GO:0016117">
    <property type="term" value="P:carotenoid biosynthetic process"/>
    <property type="evidence" value="ECO:0007669"/>
    <property type="project" value="UniProtKB-KW"/>
</dbReference>
<dbReference type="Gene3D" id="3.90.550.10">
    <property type="entry name" value="Spore Coat Polysaccharide Biosynthesis Protein SpsA, Chain A"/>
    <property type="match status" value="1"/>
</dbReference>
<dbReference type="GO" id="GO:0005886">
    <property type="term" value="C:plasma membrane"/>
    <property type="evidence" value="ECO:0007669"/>
    <property type="project" value="UniProtKB-SubCell"/>
</dbReference>